<comment type="similarity">
    <text evidence="2">Belongs to the GSP F family.</text>
</comment>
<evidence type="ECO:0000256" key="6">
    <source>
        <dbReference type="ARBA" id="ARBA00023136"/>
    </source>
</evidence>
<evidence type="ECO:0000256" key="2">
    <source>
        <dbReference type="ARBA" id="ARBA00005745"/>
    </source>
</evidence>
<dbReference type="RefSeq" id="WP_129349098.1">
    <property type="nucleotide sequence ID" value="NZ_CP026538.1"/>
</dbReference>
<name>A0A4P6HG69_9BACT</name>
<dbReference type="KEGG" id="dcb:C3Y92_02230"/>
<evidence type="ECO:0000259" key="8">
    <source>
        <dbReference type="Pfam" id="PF00482"/>
    </source>
</evidence>
<protein>
    <submittedName>
        <fullName evidence="9">Type II secretion system protein</fullName>
    </submittedName>
</protein>
<dbReference type="InterPro" id="IPR003004">
    <property type="entry name" value="GspF/PilC"/>
</dbReference>
<dbReference type="Pfam" id="PF00482">
    <property type="entry name" value="T2SSF"/>
    <property type="match status" value="1"/>
</dbReference>
<keyword evidence="6 7" id="KW-0472">Membrane</keyword>
<dbReference type="OrthoDB" id="5444670at2"/>
<dbReference type="GO" id="GO:0005886">
    <property type="term" value="C:plasma membrane"/>
    <property type="evidence" value="ECO:0007669"/>
    <property type="project" value="UniProtKB-SubCell"/>
</dbReference>
<evidence type="ECO:0000313" key="9">
    <source>
        <dbReference type="EMBL" id="QAZ66121.1"/>
    </source>
</evidence>
<feature type="domain" description="Type II secretion system protein GspF" evidence="8">
    <location>
        <begin position="26"/>
        <end position="144"/>
    </location>
</feature>
<dbReference type="AlphaFoldDB" id="A0A4P6HG69"/>
<dbReference type="Gene3D" id="1.20.81.30">
    <property type="entry name" value="Type II secretion system (T2SS), domain F"/>
    <property type="match status" value="1"/>
</dbReference>
<keyword evidence="10" id="KW-1185">Reference proteome</keyword>
<accession>A0A4P6HG69</accession>
<feature type="transmembrane region" description="Helical" evidence="7">
    <location>
        <begin position="325"/>
        <end position="345"/>
    </location>
</feature>
<keyword evidence="5 7" id="KW-1133">Transmembrane helix</keyword>
<feature type="transmembrane region" description="Helical" evidence="7">
    <location>
        <begin position="168"/>
        <end position="190"/>
    </location>
</feature>
<evidence type="ECO:0000256" key="5">
    <source>
        <dbReference type="ARBA" id="ARBA00022989"/>
    </source>
</evidence>
<evidence type="ECO:0000256" key="4">
    <source>
        <dbReference type="ARBA" id="ARBA00022692"/>
    </source>
</evidence>
<dbReference type="InterPro" id="IPR018076">
    <property type="entry name" value="T2SS_GspF_dom"/>
</dbReference>
<gene>
    <name evidence="9" type="ORF">C3Y92_02230</name>
</gene>
<feature type="transmembrane region" description="Helical" evidence="7">
    <location>
        <begin position="121"/>
        <end position="147"/>
    </location>
</feature>
<organism evidence="9 10">
    <name type="scientific">Solidesulfovibrio carbinolicus</name>
    <dbReference type="NCBI Taxonomy" id="296842"/>
    <lineage>
        <taxon>Bacteria</taxon>
        <taxon>Pseudomonadati</taxon>
        <taxon>Thermodesulfobacteriota</taxon>
        <taxon>Desulfovibrionia</taxon>
        <taxon>Desulfovibrionales</taxon>
        <taxon>Desulfovibrionaceae</taxon>
        <taxon>Solidesulfovibrio</taxon>
    </lineage>
</organism>
<keyword evidence="4 7" id="KW-0812">Transmembrane</keyword>
<evidence type="ECO:0000256" key="1">
    <source>
        <dbReference type="ARBA" id="ARBA00004651"/>
    </source>
</evidence>
<reference evidence="9 10" key="1">
    <citation type="submission" date="2018-02" db="EMBL/GenBank/DDBJ databases">
        <title>Genome sequence of Desulfovibrio carbinolicus DSM 3852.</title>
        <authorList>
            <person name="Wilbanks E."/>
            <person name="Skennerton C.T."/>
            <person name="Orphan V.J."/>
        </authorList>
    </citation>
    <scope>NUCLEOTIDE SEQUENCE [LARGE SCALE GENOMIC DNA]</scope>
    <source>
        <strain evidence="9 10">DSM 3852</strain>
    </source>
</reference>
<evidence type="ECO:0000256" key="7">
    <source>
        <dbReference type="SAM" id="Phobius"/>
    </source>
</evidence>
<comment type="subcellular location">
    <subcellularLocation>
        <location evidence="1">Cell membrane</location>
        <topology evidence="1">Multi-pass membrane protein</topology>
    </subcellularLocation>
</comment>
<sequence length="355" mass="39082">MRGYLAEVLARLAFGSTLRQRTWKKLAAQARHGMSLDQSLRQMQLRATMRRSPTALVYSRVLEYLGLGHNLGTSLSDFATPEEVMLISSGQRSGRLPEGLELAAGLLAARQKIVGAVVSALAYPVFLFGVCMLLLGVVSIMVMPKFAMLSDPAKWHGAAAAFYKMTSFVASSAGAVTLLVLLGVIATALLTLPVWTGRLRLYVENLPPWSIYRLTVGSVWLYTLSTMMRSGIQLSHIMESMINSENISPYLRERILAISIENGTGKNLGESMYDCGMDFPDQELIDDLRVYAVLPSFHRRIHELATEWMHDGVELVKRQSRLMNLMGIVLITALVSVLAMAIGSLQSQLLPTGGY</sequence>
<dbReference type="PANTHER" id="PTHR30012">
    <property type="entry name" value="GENERAL SECRETION PATHWAY PROTEIN"/>
    <property type="match status" value="1"/>
</dbReference>
<dbReference type="EMBL" id="CP026538">
    <property type="protein sequence ID" value="QAZ66121.1"/>
    <property type="molecule type" value="Genomic_DNA"/>
</dbReference>
<evidence type="ECO:0000313" key="10">
    <source>
        <dbReference type="Proteomes" id="UP000293296"/>
    </source>
</evidence>
<dbReference type="InterPro" id="IPR042094">
    <property type="entry name" value="T2SS_GspF_sf"/>
</dbReference>
<dbReference type="Proteomes" id="UP000293296">
    <property type="component" value="Chromosome"/>
</dbReference>
<evidence type="ECO:0000256" key="3">
    <source>
        <dbReference type="ARBA" id="ARBA00022475"/>
    </source>
</evidence>
<keyword evidence="3" id="KW-1003">Cell membrane</keyword>
<proteinExistence type="inferred from homology"/>
<dbReference type="PANTHER" id="PTHR30012:SF0">
    <property type="entry name" value="TYPE II SECRETION SYSTEM PROTEIN F-RELATED"/>
    <property type="match status" value="1"/>
</dbReference>